<gene>
    <name evidence="3" type="ORF">C2E20_7952</name>
</gene>
<evidence type="ECO:0000256" key="2">
    <source>
        <dbReference type="SAM" id="MobiDB-lite"/>
    </source>
</evidence>
<feature type="region of interest" description="Disordered" evidence="2">
    <location>
        <begin position="157"/>
        <end position="186"/>
    </location>
</feature>
<feature type="coiled-coil region" evidence="1">
    <location>
        <begin position="27"/>
        <end position="137"/>
    </location>
</feature>
<name>A0A2P6V2W3_9CHLO</name>
<accession>A0A2P6V2W3</accession>
<feature type="region of interest" description="Disordered" evidence="2">
    <location>
        <begin position="288"/>
        <end position="322"/>
    </location>
</feature>
<dbReference type="AlphaFoldDB" id="A0A2P6V2W3"/>
<dbReference type="EMBL" id="LHPF02000037">
    <property type="protein sequence ID" value="PSC68429.1"/>
    <property type="molecule type" value="Genomic_DNA"/>
</dbReference>
<evidence type="ECO:0000256" key="1">
    <source>
        <dbReference type="SAM" id="Coils"/>
    </source>
</evidence>
<comment type="caution">
    <text evidence="3">The sequence shown here is derived from an EMBL/GenBank/DDBJ whole genome shotgun (WGS) entry which is preliminary data.</text>
</comment>
<protein>
    <submittedName>
        <fullName evidence="3">Uncharacterized protein</fullName>
    </submittedName>
</protein>
<dbReference type="Proteomes" id="UP000239649">
    <property type="component" value="Unassembled WGS sequence"/>
</dbReference>
<feature type="compositionally biased region" description="Basic residues" evidence="2">
    <location>
        <begin position="170"/>
        <end position="180"/>
    </location>
</feature>
<organism evidence="3 4">
    <name type="scientific">Micractinium conductrix</name>
    <dbReference type="NCBI Taxonomy" id="554055"/>
    <lineage>
        <taxon>Eukaryota</taxon>
        <taxon>Viridiplantae</taxon>
        <taxon>Chlorophyta</taxon>
        <taxon>core chlorophytes</taxon>
        <taxon>Trebouxiophyceae</taxon>
        <taxon>Chlorellales</taxon>
        <taxon>Chlorellaceae</taxon>
        <taxon>Chlorella clade</taxon>
        <taxon>Micractinium</taxon>
    </lineage>
</organism>
<reference evidence="3 4" key="1">
    <citation type="journal article" date="2018" name="Plant J.">
        <title>Genome sequences of Chlorella sorokiniana UTEX 1602 and Micractinium conductrix SAG 241.80: implications to maltose excretion by a green alga.</title>
        <authorList>
            <person name="Arriola M.B."/>
            <person name="Velmurugan N."/>
            <person name="Zhang Y."/>
            <person name="Plunkett M.H."/>
            <person name="Hondzo H."/>
            <person name="Barney B.M."/>
        </authorList>
    </citation>
    <scope>NUCLEOTIDE SEQUENCE [LARGE SCALE GENOMIC DNA]</scope>
    <source>
        <strain evidence="3 4">SAG 241.80</strain>
    </source>
</reference>
<sequence>MSKGRAGIIKALKEVFREVKFFGDSEIAALRSDLQNHKQQLEALKAARAERARREEQLALLEMRKAVERLQRMEGMLAEQDEALEAAAEQIAKQARATQEADMTARALWAAHGIDMKEGLMGEEAALRQQLALLKEELEAAGRGGPGPLGSEAALREQQPAAGGSDSSGGKKKRRPRRRDRAASEGWVERQAPCNLGLIREAGKEMRTFSHEEVTLVRQLSESRQRMLDLQAMRAEQARQAQSAVARQVLEAIDDVERRQEALLARQSRLLALCRWLLLERNGGAAAGGSGAAAEAGSAAAASVGEPPGAGPPAGGAPWAAA</sequence>
<dbReference type="OrthoDB" id="512946at2759"/>
<keyword evidence="4" id="KW-1185">Reference proteome</keyword>
<keyword evidence="1" id="KW-0175">Coiled coil</keyword>
<evidence type="ECO:0000313" key="4">
    <source>
        <dbReference type="Proteomes" id="UP000239649"/>
    </source>
</evidence>
<feature type="compositionally biased region" description="Low complexity" evidence="2">
    <location>
        <begin position="292"/>
        <end position="307"/>
    </location>
</feature>
<proteinExistence type="predicted"/>
<evidence type="ECO:0000313" key="3">
    <source>
        <dbReference type="EMBL" id="PSC68429.1"/>
    </source>
</evidence>